<accession>A0A7S1KR94</accession>
<protein>
    <recommendedName>
        <fullName evidence="6">Small ribosomal subunit protein uS7 domain-containing protein</fullName>
    </recommendedName>
</protein>
<dbReference type="Gene3D" id="1.10.455.10">
    <property type="entry name" value="Ribosomal protein S7 domain"/>
    <property type="match status" value="1"/>
</dbReference>
<evidence type="ECO:0000256" key="2">
    <source>
        <dbReference type="ARBA" id="ARBA00022980"/>
    </source>
</evidence>
<feature type="region of interest" description="Disordered" evidence="5">
    <location>
        <begin position="280"/>
        <end position="301"/>
    </location>
</feature>
<organism evidence="7">
    <name type="scientific">Percolomonas cosmopolitus</name>
    <dbReference type="NCBI Taxonomy" id="63605"/>
    <lineage>
        <taxon>Eukaryota</taxon>
        <taxon>Discoba</taxon>
        <taxon>Heterolobosea</taxon>
        <taxon>Tetramitia</taxon>
        <taxon>Eutetramitia</taxon>
        <taxon>Percolomonadidae</taxon>
        <taxon>Percolomonas</taxon>
    </lineage>
</organism>
<proteinExistence type="inferred from homology"/>
<dbReference type="SUPFAM" id="SSF47973">
    <property type="entry name" value="Ribosomal protein S7"/>
    <property type="match status" value="1"/>
</dbReference>
<evidence type="ECO:0000259" key="6">
    <source>
        <dbReference type="Pfam" id="PF00177"/>
    </source>
</evidence>
<dbReference type="GO" id="GO:0003723">
    <property type="term" value="F:RNA binding"/>
    <property type="evidence" value="ECO:0007669"/>
    <property type="project" value="InterPro"/>
</dbReference>
<dbReference type="AlphaFoldDB" id="A0A7S1KR94"/>
<keyword evidence="2 4" id="KW-0689">Ribosomal protein</keyword>
<feature type="compositionally biased region" description="Basic residues" evidence="5">
    <location>
        <begin position="281"/>
        <end position="301"/>
    </location>
</feature>
<dbReference type="InterPro" id="IPR036823">
    <property type="entry name" value="Ribosomal_uS7_dom_sf"/>
</dbReference>
<dbReference type="PROSITE" id="PS00052">
    <property type="entry name" value="RIBOSOMAL_S7"/>
    <property type="match status" value="1"/>
</dbReference>
<dbReference type="GO" id="GO:0003735">
    <property type="term" value="F:structural constituent of ribosome"/>
    <property type="evidence" value="ECO:0007669"/>
    <property type="project" value="InterPro"/>
</dbReference>
<dbReference type="EMBL" id="HBGD01004872">
    <property type="protein sequence ID" value="CAD9080809.1"/>
    <property type="molecule type" value="Transcribed_RNA"/>
</dbReference>
<evidence type="ECO:0000313" key="7">
    <source>
        <dbReference type="EMBL" id="CAD9080809.1"/>
    </source>
</evidence>
<evidence type="ECO:0000256" key="4">
    <source>
        <dbReference type="RuleBase" id="RU003619"/>
    </source>
</evidence>
<dbReference type="GO" id="GO:0006412">
    <property type="term" value="P:translation"/>
    <property type="evidence" value="ECO:0007669"/>
    <property type="project" value="InterPro"/>
</dbReference>
<comment type="similarity">
    <text evidence="1 4">Belongs to the universal ribosomal protein uS7 family.</text>
</comment>
<reference evidence="7" key="1">
    <citation type="submission" date="2021-01" db="EMBL/GenBank/DDBJ databases">
        <authorList>
            <person name="Corre E."/>
            <person name="Pelletier E."/>
            <person name="Niang G."/>
            <person name="Scheremetjew M."/>
            <person name="Finn R."/>
            <person name="Kale V."/>
            <person name="Holt S."/>
            <person name="Cochrane G."/>
            <person name="Meng A."/>
            <person name="Brown T."/>
            <person name="Cohen L."/>
        </authorList>
    </citation>
    <scope>NUCLEOTIDE SEQUENCE</scope>
    <source>
        <strain evidence="7">WS</strain>
    </source>
</reference>
<dbReference type="GO" id="GO:0005840">
    <property type="term" value="C:ribosome"/>
    <property type="evidence" value="ECO:0007669"/>
    <property type="project" value="UniProtKB-KW"/>
</dbReference>
<dbReference type="Pfam" id="PF00177">
    <property type="entry name" value="Ribosomal_S7"/>
    <property type="match status" value="1"/>
</dbReference>
<evidence type="ECO:0000256" key="5">
    <source>
        <dbReference type="SAM" id="MobiDB-lite"/>
    </source>
</evidence>
<gene>
    <name evidence="7" type="ORF">PCOS0759_LOCUS4049</name>
</gene>
<dbReference type="InterPro" id="IPR020606">
    <property type="entry name" value="Ribosomal_uS7_CS"/>
</dbReference>
<feature type="domain" description="Small ribosomal subunit protein uS7" evidence="6">
    <location>
        <begin position="101"/>
        <end position="202"/>
    </location>
</feature>
<keyword evidence="3 4" id="KW-0687">Ribonucleoprotein</keyword>
<dbReference type="GO" id="GO:1990904">
    <property type="term" value="C:ribonucleoprotein complex"/>
    <property type="evidence" value="ECO:0007669"/>
    <property type="project" value="UniProtKB-KW"/>
</dbReference>
<sequence>MNPSHFQNVSRNAVQKSSAFARFNGKQQLRVSAASLFQLPPQTCSQQQQQQSFSTTPHQKISPYKAVTGRKIRGEVRKLKFSYLRKIEDPARDTSFALPEQEVDPIDQSEIAQKFINLLMKNGKKQRATRMFKRSLRVIKNTLRGTVHLSPLTIVEKAVLNCTPHFAITAHRYRGGLSLKPYITDPASQIPKVVRWFVFTAKRVGLAQAILQGYFRRGPVYRRCFMINFIAFKNRKSLLPSEVQKLVSTKNNPGWTQKKTRKGDTTWVNKYMMKVYGSHTQTKHQGMKQFSKNRPRNKTHF</sequence>
<dbReference type="InterPro" id="IPR023798">
    <property type="entry name" value="Ribosomal_uS7_dom"/>
</dbReference>
<evidence type="ECO:0000256" key="3">
    <source>
        <dbReference type="ARBA" id="ARBA00023274"/>
    </source>
</evidence>
<evidence type="ECO:0000256" key="1">
    <source>
        <dbReference type="ARBA" id="ARBA00007151"/>
    </source>
</evidence>
<name>A0A7S1KR94_9EUKA</name>